<proteinExistence type="inferred from homology"/>
<evidence type="ECO:0000256" key="4">
    <source>
        <dbReference type="ARBA" id="ARBA00022824"/>
    </source>
</evidence>
<dbReference type="InterPro" id="IPR019378">
    <property type="entry name" value="GDP-Fuc_O-FucTrfase"/>
</dbReference>
<evidence type="ECO:0000313" key="10">
    <source>
        <dbReference type="EMBL" id="EXX62595.1"/>
    </source>
</evidence>
<keyword evidence="9" id="KW-0472">Membrane</keyword>
<evidence type="ECO:0000256" key="1">
    <source>
        <dbReference type="ARBA" id="ARBA00004240"/>
    </source>
</evidence>
<keyword evidence="3" id="KW-0808">Transferase</keyword>
<dbReference type="Pfam" id="PF10250">
    <property type="entry name" value="O-FucT"/>
    <property type="match status" value="1"/>
</dbReference>
<dbReference type="PANTHER" id="PTHR13398">
    <property type="entry name" value="GDP-FUCOSE PROTEIN O-FUCOSYLTRANSFERASE 2"/>
    <property type="match status" value="1"/>
</dbReference>
<keyword evidence="4" id="KW-0256">Endoplasmic reticulum</keyword>
<reference evidence="10 11" key="1">
    <citation type="submission" date="2014-02" db="EMBL/GenBank/DDBJ databases">
        <title>Single nucleus genome sequencing reveals high similarity among nuclei of an endomycorrhizal fungus.</title>
        <authorList>
            <person name="Lin K."/>
            <person name="Geurts R."/>
            <person name="Zhang Z."/>
            <person name="Limpens E."/>
            <person name="Saunders D.G."/>
            <person name="Mu D."/>
            <person name="Pang E."/>
            <person name="Cao H."/>
            <person name="Cha H."/>
            <person name="Lin T."/>
            <person name="Zhou Q."/>
            <person name="Shang Y."/>
            <person name="Li Y."/>
            <person name="Ivanov S."/>
            <person name="Sharma T."/>
            <person name="Velzen R.V."/>
            <person name="Ruijter N.D."/>
            <person name="Aanen D.K."/>
            <person name="Win J."/>
            <person name="Kamoun S."/>
            <person name="Bisseling T."/>
            <person name="Huang S."/>
        </authorList>
    </citation>
    <scope>NUCLEOTIDE SEQUENCE [LARGE SCALE GENOMIC DNA]</scope>
    <source>
        <strain evidence="11">DAOM197198w</strain>
    </source>
</reference>
<evidence type="ECO:0000256" key="2">
    <source>
        <dbReference type="ARBA" id="ARBA00004922"/>
    </source>
</evidence>
<comment type="subcellular location">
    <subcellularLocation>
        <location evidence="1">Endoplasmic reticulum</location>
    </subcellularLocation>
</comment>
<dbReference type="EMBL" id="JEMT01024684">
    <property type="protein sequence ID" value="EXX62595.1"/>
    <property type="molecule type" value="Genomic_DNA"/>
</dbReference>
<dbReference type="AlphaFoldDB" id="A0A015J732"/>
<dbReference type="HOGENOM" id="CLU_043437_0_0_1"/>
<evidence type="ECO:0000256" key="5">
    <source>
        <dbReference type="ARBA" id="ARBA00023253"/>
    </source>
</evidence>
<keyword evidence="11" id="KW-1185">Reference proteome</keyword>
<name>A0A015J732_RHIIW</name>
<feature type="transmembrane region" description="Helical" evidence="9">
    <location>
        <begin position="22"/>
        <end position="42"/>
    </location>
</feature>
<dbReference type="Proteomes" id="UP000022910">
    <property type="component" value="Unassembled WGS sequence"/>
</dbReference>
<evidence type="ECO:0000313" key="11">
    <source>
        <dbReference type="Proteomes" id="UP000022910"/>
    </source>
</evidence>
<dbReference type="InterPro" id="IPR045130">
    <property type="entry name" value="OFUT2-like"/>
</dbReference>
<dbReference type="OMA" id="QRHINIT"/>
<dbReference type="OrthoDB" id="2020419at2759"/>
<keyword evidence="9" id="KW-1133">Transmembrane helix</keyword>
<keyword evidence="6" id="KW-0119">Carbohydrate metabolism</keyword>
<evidence type="ECO:0000256" key="3">
    <source>
        <dbReference type="ARBA" id="ARBA00022679"/>
    </source>
</evidence>
<keyword evidence="9" id="KW-0812">Transmembrane</keyword>
<dbReference type="GO" id="GO:0005783">
    <property type="term" value="C:endoplasmic reticulum"/>
    <property type="evidence" value="ECO:0007669"/>
    <property type="project" value="UniProtKB-SubCell"/>
</dbReference>
<dbReference type="GO" id="GO:0006004">
    <property type="term" value="P:fucose metabolic process"/>
    <property type="evidence" value="ECO:0007669"/>
    <property type="project" value="UniProtKB-KW"/>
</dbReference>
<dbReference type="Gene3D" id="3.40.50.11350">
    <property type="match status" value="1"/>
</dbReference>
<comment type="similarity">
    <text evidence="7">Belongs to the glycosyltransferase 68 family.</text>
</comment>
<organism evidence="10 11">
    <name type="scientific">Rhizophagus irregularis (strain DAOM 197198w)</name>
    <name type="common">Glomus intraradices</name>
    <dbReference type="NCBI Taxonomy" id="1432141"/>
    <lineage>
        <taxon>Eukaryota</taxon>
        <taxon>Fungi</taxon>
        <taxon>Fungi incertae sedis</taxon>
        <taxon>Mucoromycota</taxon>
        <taxon>Glomeromycotina</taxon>
        <taxon>Glomeromycetes</taxon>
        <taxon>Glomerales</taxon>
        <taxon>Glomeraceae</taxon>
        <taxon>Rhizophagus</taxon>
    </lineage>
</organism>
<evidence type="ECO:0000256" key="6">
    <source>
        <dbReference type="ARBA" id="ARBA00023277"/>
    </source>
</evidence>
<protein>
    <recommendedName>
        <fullName evidence="8">GDP-fucose protein O-fucosyltransferase 2</fullName>
    </recommendedName>
</protein>
<dbReference type="GO" id="GO:0046922">
    <property type="term" value="F:peptide-O-fucosyltransferase activity"/>
    <property type="evidence" value="ECO:0007669"/>
    <property type="project" value="InterPro"/>
</dbReference>
<evidence type="ECO:0000256" key="7">
    <source>
        <dbReference type="ARBA" id="ARBA00025803"/>
    </source>
</evidence>
<dbReference type="PANTHER" id="PTHR13398:SF0">
    <property type="entry name" value="GDP-FUCOSE PROTEIN O-FUCOSYLTRANSFERASE 2"/>
    <property type="match status" value="1"/>
</dbReference>
<accession>A0A015J732</accession>
<keyword evidence="5" id="KW-0294">Fucose metabolism</keyword>
<sequence>MPKRILTTPPLYVKKHEWSKRLSVYCLIIFFLLNVTGYLYYYDDMSNSLLINPSGMFTKQCDYTDVKIDLDIEYDLRPENVEQIESIEIETTLIESETTTITTESEIDIEEKIEIIDEEINKKYCGKSKCEFLFAYYQPEQETKANMHFRSFVNLAQALGRTMVLTNVGSSRINSCQNFTFGFYYNAKALQDMFPDVKFISQKDFQNWLKERRQKPNTEHAYILPGELDYKMELVKPYPDILKTKNCLNRFDFNLDDNTIFKQFNTGKNFSKDPVKHQQFADFLVNNLKTDVEILLTSHFVFHPLFPNVSSPIPYANHYFDEAAKITNRIKPYVAIHWRMERANISMLNECSEALVKRISQLKDSLGIKNVYIATDYPIGGGKTQSQTFHLLTDEHHNSMKLLNSTFNVNSWVSSNIFSSLRNDETIEKEFLGAGMPGIVDKLVCMDADYFLATPEGCGRARSTYTTMIIDARNVSMQHGERPQLKNIVERWIQYPEAGEN</sequence>
<evidence type="ECO:0000256" key="8">
    <source>
        <dbReference type="ARBA" id="ARBA00026232"/>
    </source>
</evidence>
<comment type="pathway">
    <text evidence="2">Protein modification; protein glycosylation.</text>
</comment>
<comment type="caution">
    <text evidence="10">The sequence shown here is derived from an EMBL/GenBank/DDBJ whole genome shotgun (WGS) entry which is preliminary data.</text>
</comment>
<evidence type="ECO:0000256" key="9">
    <source>
        <dbReference type="SAM" id="Phobius"/>
    </source>
</evidence>
<gene>
    <name evidence="10" type="ORF">RirG_160310</name>
</gene>